<organism evidence="2 3">
    <name type="scientific">Triticum urartu</name>
    <name type="common">Red wild einkorn</name>
    <name type="synonym">Crithodium urartu</name>
    <dbReference type="NCBI Taxonomy" id="4572"/>
    <lineage>
        <taxon>Eukaryota</taxon>
        <taxon>Viridiplantae</taxon>
        <taxon>Streptophyta</taxon>
        <taxon>Embryophyta</taxon>
        <taxon>Tracheophyta</taxon>
        <taxon>Spermatophyta</taxon>
        <taxon>Magnoliopsida</taxon>
        <taxon>Liliopsida</taxon>
        <taxon>Poales</taxon>
        <taxon>Poaceae</taxon>
        <taxon>BOP clade</taxon>
        <taxon>Pooideae</taxon>
        <taxon>Triticodae</taxon>
        <taxon>Triticeae</taxon>
        <taxon>Triticinae</taxon>
        <taxon>Triticum</taxon>
    </lineage>
</organism>
<evidence type="ECO:0000313" key="3">
    <source>
        <dbReference type="Proteomes" id="UP000015106"/>
    </source>
</evidence>
<evidence type="ECO:0000256" key="1">
    <source>
        <dbReference type="SAM" id="MobiDB-lite"/>
    </source>
</evidence>
<protein>
    <submittedName>
        <fullName evidence="2">Uncharacterized protein</fullName>
    </submittedName>
</protein>
<dbReference type="AlphaFoldDB" id="A0A8R7NYB8"/>
<dbReference type="Gramene" id="TuG1812G0100001909.01.T01">
    <property type="protein sequence ID" value="TuG1812G0100001909.01.T01"/>
    <property type="gene ID" value="TuG1812G0100001909.01"/>
</dbReference>
<name>A0A8R7NYB8_TRIUA</name>
<proteinExistence type="predicted"/>
<reference evidence="2" key="3">
    <citation type="submission" date="2022-06" db="UniProtKB">
        <authorList>
            <consortium name="EnsemblPlants"/>
        </authorList>
    </citation>
    <scope>IDENTIFICATION</scope>
</reference>
<evidence type="ECO:0000313" key="2">
    <source>
        <dbReference type="EnsemblPlants" id="TuG1812G0100001909.01.T01"/>
    </source>
</evidence>
<keyword evidence="3" id="KW-1185">Reference proteome</keyword>
<reference evidence="3" key="1">
    <citation type="journal article" date="2013" name="Nature">
        <title>Draft genome of the wheat A-genome progenitor Triticum urartu.</title>
        <authorList>
            <person name="Ling H.Q."/>
            <person name="Zhao S."/>
            <person name="Liu D."/>
            <person name="Wang J."/>
            <person name="Sun H."/>
            <person name="Zhang C."/>
            <person name="Fan H."/>
            <person name="Li D."/>
            <person name="Dong L."/>
            <person name="Tao Y."/>
            <person name="Gao C."/>
            <person name="Wu H."/>
            <person name="Li Y."/>
            <person name="Cui Y."/>
            <person name="Guo X."/>
            <person name="Zheng S."/>
            <person name="Wang B."/>
            <person name="Yu K."/>
            <person name="Liang Q."/>
            <person name="Yang W."/>
            <person name="Lou X."/>
            <person name="Chen J."/>
            <person name="Feng M."/>
            <person name="Jian J."/>
            <person name="Zhang X."/>
            <person name="Luo G."/>
            <person name="Jiang Y."/>
            <person name="Liu J."/>
            <person name="Wang Z."/>
            <person name="Sha Y."/>
            <person name="Zhang B."/>
            <person name="Wu H."/>
            <person name="Tang D."/>
            <person name="Shen Q."/>
            <person name="Xue P."/>
            <person name="Zou S."/>
            <person name="Wang X."/>
            <person name="Liu X."/>
            <person name="Wang F."/>
            <person name="Yang Y."/>
            <person name="An X."/>
            <person name="Dong Z."/>
            <person name="Zhang K."/>
            <person name="Zhang X."/>
            <person name="Luo M.C."/>
            <person name="Dvorak J."/>
            <person name="Tong Y."/>
            <person name="Wang J."/>
            <person name="Yang H."/>
            <person name="Li Z."/>
            <person name="Wang D."/>
            <person name="Zhang A."/>
            <person name="Wang J."/>
        </authorList>
    </citation>
    <scope>NUCLEOTIDE SEQUENCE</scope>
    <source>
        <strain evidence="3">cv. G1812</strain>
    </source>
</reference>
<feature type="region of interest" description="Disordered" evidence="1">
    <location>
        <begin position="49"/>
        <end position="71"/>
    </location>
</feature>
<dbReference type="Proteomes" id="UP000015106">
    <property type="component" value="Chromosome 1"/>
</dbReference>
<dbReference type="EnsemblPlants" id="TuG1812G0100001909.01.T01">
    <property type="protein sequence ID" value="TuG1812G0100001909.01.T01"/>
    <property type="gene ID" value="TuG1812G0100001909.01"/>
</dbReference>
<sequence length="71" mass="8424">MDCAPGSRLGKEHYLRNTMIFRAALHYVRFRSWYCRRMHPCANLLAPRRRSQTSWGLRPAGSGQQHRKHPF</sequence>
<reference evidence="2" key="2">
    <citation type="submission" date="2018-03" db="EMBL/GenBank/DDBJ databases">
        <title>The Triticum urartu genome reveals the dynamic nature of wheat genome evolution.</title>
        <authorList>
            <person name="Ling H."/>
            <person name="Ma B."/>
            <person name="Shi X."/>
            <person name="Liu H."/>
            <person name="Dong L."/>
            <person name="Sun H."/>
            <person name="Cao Y."/>
            <person name="Gao Q."/>
            <person name="Zheng S."/>
            <person name="Li Y."/>
            <person name="Yu Y."/>
            <person name="Du H."/>
            <person name="Qi M."/>
            <person name="Li Y."/>
            <person name="Yu H."/>
            <person name="Cui Y."/>
            <person name="Wang N."/>
            <person name="Chen C."/>
            <person name="Wu H."/>
            <person name="Zhao Y."/>
            <person name="Zhang J."/>
            <person name="Li Y."/>
            <person name="Zhou W."/>
            <person name="Zhang B."/>
            <person name="Hu W."/>
            <person name="Eijk M."/>
            <person name="Tang J."/>
            <person name="Witsenboer H."/>
            <person name="Zhao S."/>
            <person name="Li Z."/>
            <person name="Zhang A."/>
            <person name="Wang D."/>
            <person name="Liang C."/>
        </authorList>
    </citation>
    <scope>NUCLEOTIDE SEQUENCE [LARGE SCALE GENOMIC DNA]</scope>
    <source>
        <strain evidence="2">cv. G1812</strain>
    </source>
</reference>
<accession>A0A8R7NYB8</accession>